<keyword evidence="6" id="KW-0539">Nucleus</keyword>
<protein>
    <submittedName>
        <fullName evidence="9">OLC1v1020230C2</fullName>
    </submittedName>
</protein>
<dbReference type="GO" id="GO:0003677">
    <property type="term" value="F:DNA binding"/>
    <property type="evidence" value="ECO:0007669"/>
    <property type="project" value="UniProtKB-KW"/>
</dbReference>
<name>A0AAV1EG49_OLDCO</name>
<dbReference type="InterPro" id="IPR008906">
    <property type="entry name" value="HATC_C_dom"/>
</dbReference>
<dbReference type="GO" id="GO:0005634">
    <property type="term" value="C:nucleus"/>
    <property type="evidence" value="ECO:0007669"/>
    <property type="project" value="UniProtKB-SubCell"/>
</dbReference>
<dbReference type="GO" id="GO:0046983">
    <property type="term" value="F:protein dimerization activity"/>
    <property type="evidence" value="ECO:0007669"/>
    <property type="project" value="InterPro"/>
</dbReference>
<evidence type="ECO:0000256" key="6">
    <source>
        <dbReference type="ARBA" id="ARBA00023242"/>
    </source>
</evidence>
<evidence type="ECO:0000256" key="2">
    <source>
        <dbReference type="ARBA" id="ARBA00022723"/>
    </source>
</evidence>
<keyword evidence="5" id="KW-0238">DNA-binding</keyword>
<dbReference type="InterPro" id="IPR007021">
    <property type="entry name" value="DUF659"/>
</dbReference>
<evidence type="ECO:0000313" key="10">
    <source>
        <dbReference type="Proteomes" id="UP001161247"/>
    </source>
</evidence>
<comment type="subcellular location">
    <subcellularLocation>
        <location evidence="1">Nucleus</location>
    </subcellularLocation>
</comment>
<evidence type="ECO:0000256" key="1">
    <source>
        <dbReference type="ARBA" id="ARBA00004123"/>
    </source>
</evidence>
<dbReference type="InterPro" id="IPR012337">
    <property type="entry name" value="RNaseH-like_sf"/>
</dbReference>
<dbReference type="Pfam" id="PF04937">
    <property type="entry name" value="DUF659"/>
    <property type="match status" value="1"/>
</dbReference>
<dbReference type="SUPFAM" id="SSF53098">
    <property type="entry name" value="Ribonuclease H-like"/>
    <property type="match status" value="1"/>
</dbReference>
<sequence length="917" mass="103745">MDSGRIPERKSKQKKDPAWEYCEIYINGDKKELRCVFCGKIFKGGGIHRVKEHLAGAKGDGGSPCLKVDPDVRAAMQENLSGIVGKRGKKQKFIELSPNVGNVTEDESIRNSYDLNTVDGLLQFPDTIEANSNKRSKFEHSSREMNGGQKAVVISRGQAISEEESLENFEPAAVSAFKRDSAWKHCDMYRNGKKVILRCLYCGKIFHGGGIYRLKEHLAGRIGNGAICPKVQADVRLQMQESLQASVSGKQKKGDSLIQKPFVQIPEPDNDEAHGLSSGRDLNNDFDLFGEDDKFEQSLDQIVNQVVEGSGVGGVTDKGHEGKSYNLKFHKSSALTGENNRAIGSRSKDNEIQKEINSFLLNLGMDFDATVYAQFQSIIQKLASQKSHVVTPSWDDIRSRILKDAAKEVKSDIDKFTGCWARSGCSILFDEWITVKGRTFLNVLVHCSEGTLYLKSLDITCITDSIDALYQLLANVLEEVGVSNVLQVITSGEERYIVIGKRLENFYPSVFWTPCASHCLSLILEDFGRLEWINELLEQCKSMTRFIYNHNVVLNMMRKCTFGVDLVDIGMAESVTDFMTLNRMMSVKDNLRNMVNSEEWAESSYTREPEGLTLQDNIRNESFWSTCGLIVRLTEPLLSLLRIVGNEKRPAMGYIYAGLYKAKEAIKKELVSQKDYFDLWDIIDRRWEHLQHHPLVAAAFYFNPKFFYSTEVNVPQMKSRLYDSLEKLVPDPNIQDKIVKEKISYENAVGDFGRKMAIRARDTLLPAEWWATYGGACPNLSRYAIRILNLTCSLMASKPKHLIFEDIHETKNCLEKPRLDDLLSVQYNWWLKQRASKHKDQGSSDPLMYAKSNTVSHWVMKEETEPKNLNVTDWSIVLSPSGNRMQFGSQADDYEALGTGFDDIEVFNRGVKEEAVS</sequence>
<dbReference type="PANTHER" id="PTHR32166">
    <property type="entry name" value="OSJNBA0013A04.12 PROTEIN"/>
    <property type="match status" value="1"/>
</dbReference>
<dbReference type="Pfam" id="PF05699">
    <property type="entry name" value="Dimer_Tnp_hAT"/>
    <property type="match status" value="1"/>
</dbReference>
<dbReference type="EMBL" id="OX459126">
    <property type="protein sequence ID" value="CAI9118634.1"/>
    <property type="molecule type" value="Genomic_DNA"/>
</dbReference>
<keyword evidence="4" id="KW-0862">Zinc</keyword>
<evidence type="ECO:0000313" key="9">
    <source>
        <dbReference type="EMBL" id="CAI9118634.1"/>
    </source>
</evidence>
<evidence type="ECO:0000256" key="4">
    <source>
        <dbReference type="ARBA" id="ARBA00022833"/>
    </source>
</evidence>
<dbReference type="Proteomes" id="UP001161247">
    <property type="component" value="Chromosome 9"/>
</dbReference>
<evidence type="ECO:0000256" key="7">
    <source>
        <dbReference type="PROSITE-ProRule" id="PRU00027"/>
    </source>
</evidence>
<keyword evidence="2" id="KW-0479">Metal-binding</keyword>
<dbReference type="AlphaFoldDB" id="A0AAV1EG49"/>
<keyword evidence="3 7" id="KW-0863">Zinc-finger</keyword>
<dbReference type="GO" id="GO:0008270">
    <property type="term" value="F:zinc ion binding"/>
    <property type="evidence" value="ECO:0007669"/>
    <property type="project" value="UniProtKB-KW"/>
</dbReference>
<proteinExistence type="predicted"/>
<accession>A0AAV1EG49</accession>
<evidence type="ECO:0000259" key="8">
    <source>
        <dbReference type="PROSITE" id="PS50808"/>
    </source>
</evidence>
<feature type="domain" description="BED-type" evidence="8">
    <location>
        <begin position="177"/>
        <end position="235"/>
    </location>
</feature>
<gene>
    <name evidence="9" type="ORF">OLC1_LOCUS24457</name>
</gene>
<reference evidence="9" key="1">
    <citation type="submission" date="2023-03" db="EMBL/GenBank/DDBJ databases">
        <authorList>
            <person name="Julca I."/>
        </authorList>
    </citation>
    <scope>NUCLEOTIDE SEQUENCE</scope>
</reference>
<evidence type="ECO:0000256" key="3">
    <source>
        <dbReference type="ARBA" id="ARBA00022771"/>
    </source>
</evidence>
<organism evidence="9 10">
    <name type="scientific">Oldenlandia corymbosa var. corymbosa</name>
    <dbReference type="NCBI Taxonomy" id="529605"/>
    <lineage>
        <taxon>Eukaryota</taxon>
        <taxon>Viridiplantae</taxon>
        <taxon>Streptophyta</taxon>
        <taxon>Embryophyta</taxon>
        <taxon>Tracheophyta</taxon>
        <taxon>Spermatophyta</taxon>
        <taxon>Magnoliopsida</taxon>
        <taxon>eudicotyledons</taxon>
        <taxon>Gunneridae</taxon>
        <taxon>Pentapetalae</taxon>
        <taxon>asterids</taxon>
        <taxon>lamiids</taxon>
        <taxon>Gentianales</taxon>
        <taxon>Rubiaceae</taxon>
        <taxon>Rubioideae</taxon>
        <taxon>Spermacoceae</taxon>
        <taxon>Hedyotis-Oldenlandia complex</taxon>
        <taxon>Oldenlandia</taxon>
    </lineage>
</organism>
<dbReference type="PANTHER" id="PTHR32166:SF88">
    <property type="entry name" value="HAT TRANSPOSON SUPERFAMILY"/>
    <property type="match status" value="1"/>
</dbReference>
<keyword evidence="10" id="KW-1185">Reference proteome</keyword>
<dbReference type="InterPro" id="IPR003656">
    <property type="entry name" value="Znf_BED"/>
</dbReference>
<evidence type="ECO:0000256" key="5">
    <source>
        <dbReference type="ARBA" id="ARBA00023125"/>
    </source>
</evidence>
<dbReference type="PROSITE" id="PS50808">
    <property type="entry name" value="ZF_BED"/>
    <property type="match status" value="1"/>
</dbReference>